<protein>
    <recommendedName>
        <fullName evidence="4">Outer membrane protein beta-barrel domain-containing protein</fullName>
    </recommendedName>
</protein>
<evidence type="ECO:0008006" key="4">
    <source>
        <dbReference type="Google" id="ProtNLM"/>
    </source>
</evidence>
<name>A0ABS0YKL6_9BACT</name>
<accession>A0ABS0YKL6</accession>
<reference evidence="2 3" key="1">
    <citation type="submission" date="2020-12" db="EMBL/GenBank/DDBJ databases">
        <title>Geomonas sp. Red421, isolated from paddy soil.</title>
        <authorList>
            <person name="Xu Z."/>
            <person name="Zhang Z."/>
            <person name="Masuda Y."/>
            <person name="Itoh H."/>
            <person name="Senoo K."/>
        </authorList>
    </citation>
    <scope>NUCLEOTIDE SEQUENCE [LARGE SCALE GENOMIC DNA]</scope>
    <source>
        <strain evidence="2 3">Red421</strain>
    </source>
</reference>
<dbReference type="RefSeq" id="WP_199391252.1">
    <property type="nucleotide sequence ID" value="NZ_JAEMHL010000031.1"/>
</dbReference>
<evidence type="ECO:0000313" key="3">
    <source>
        <dbReference type="Proteomes" id="UP000614714"/>
    </source>
</evidence>
<comment type="caution">
    <text evidence="2">The sequence shown here is derived from an EMBL/GenBank/DDBJ whole genome shotgun (WGS) entry which is preliminary data.</text>
</comment>
<keyword evidence="3" id="KW-1185">Reference proteome</keyword>
<keyword evidence="1" id="KW-0732">Signal</keyword>
<feature type="signal peptide" evidence="1">
    <location>
        <begin position="1"/>
        <end position="22"/>
    </location>
</feature>
<sequence>MKKLAVLLALTLALSGATQAMARDISFTTPLTQKQFRDLTREAGAAISYKNMAPAEPLGITGFDIGAELSAMDISNSSYWNAAYRGDAPSYLVIPKLRARKGLPMGIDVGAMYSYVPDSNIKLWGIEVSKAILEGTAATPALGVRATYSRLSGVNDLNLQTAGIDASISKGLLIMTPYAGAGGVWVNSEAKGRLKTLAPGLDTEDVFQPRVFGGIKFSPLPLLGVTAEVEYQERLIYSLKAGLSF</sequence>
<evidence type="ECO:0000256" key="1">
    <source>
        <dbReference type="SAM" id="SignalP"/>
    </source>
</evidence>
<dbReference type="Proteomes" id="UP000614714">
    <property type="component" value="Unassembled WGS sequence"/>
</dbReference>
<feature type="chain" id="PRO_5046737494" description="Outer membrane protein beta-barrel domain-containing protein" evidence="1">
    <location>
        <begin position="23"/>
        <end position="245"/>
    </location>
</feature>
<evidence type="ECO:0000313" key="2">
    <source>
        <dbReference type="EMBL" id="MBJ6752865.1"/>
    </source>
</evidence>
<organism evidence="2 3">
    <name type="scientific">Geomonas anaerohicana</name>
    <dbReference type="NCBI Taxonomy" id="2798583"/>
    <lineage>
        <taxon>Bacteria</taxon>
        <taxon>Pseudomonadati</taxon>
        <taxon>Thermodesulfobacteriota</taxon>
        <taxon>Desulfuromonadia</taxon>
        <taxon>Geobacterales</taxon>
        <taxon>Geobacteraceae</taxon>
        <taxon>Geomonas</taxon>
    </lineage>
</organism>
<gene>
    <name evidence="2" type="ORF">JFN91_21835</name>
</gene>
<proteinExistence type="predicted"/>
<dbReference type="EMBL" id="JAEMHL010000031">
    <property type="protein sequence ID" value="MBJ6752865.1"/>
    <property type="molecule type" value="Genomic_DNA"/>
</dbReference>